<sequence length="66" mass="7402">MIEGLSTVLVPVVGTFSEKESSEERCKQRSCIESFRTSHATVHGSIMHALWPSYNSKKMSMSLLIK</sequence>
<dbReference type="InParanoid" id="A0A059CC96"/>
<organism evidence="1">
    <name type="scientific">Eucalyptus grandis</name>
    <name type="common">Flooded gum</name>
    <dbReference type="NCBI Taxonomy" id="71139"/>
    <lineage>
        <taxon>Eukaryota</taxon>
        <taxon>Viridiplantae</taxon>
        <taxon>Streptophyta</taxon>
        <taxon>Embryophyta</taxon>
        <taxon>Tracheophyta</taxon>
        <taxon>Spermatophyta</taxon>
        <taxon>Magnoliopsida</taxon>
        <taxon>eudicotyledons</taxon>
        <taxon>Gunneridae</taxon>
        <taxon>Pentapetalae</taxon>
        <taxon>rosids</taxon>
        <taxon>malvids</taxon>
        <taxon>Myrtales</taxon>
        <taxon>Myrtaceae</taxon>
        <taxon>Myrtoideae</taxon>
        <taxon>Eucalypteae</taxon>
        <taxon>Eucalyptus</taxon>
    </lineage>
</organism>
<dbReference type="AlphaFoldDB" id="A0A059CC96"/>
<gene>
    <name evidence="1" type="ORF">EUGRSUZ_E04310</name>
</gene>
<protein>
    <submittedName>
        <fullName evidence="1">Uncharacterized protein</fullName>
    </submittedName>
</protein>
<dbReference type="Gramene" id="KCW75555">
    <property type="protein sequence ID" value="KCW75555"/>
    <property type="gene ID" value="EUGRSUZ_E04310"/>
</dbReference>
<proteinExistence type="predicted"/>
<accession>A0A059CC96</accession>
<name>A0A059CC96_EUCGR</name>
<reference evidence="1" key="1">
    <citation type="submission" date="2013-07" db="EMBL/GenBank/DDBJ databases">
        <title>The genome of Eucalyptus grandis.</title>
        <authorList>
            <person name="Schmutz J."/>
            <person name="Hayes R."/>
            <person name="Myburg A."/>
            <person name="Tuskan G."/>
            <person name="Grattapaglia D."/>
            <person name="Rokhsar D.S."/>
        </authorList>
    </citation>
    <scope>NUCLEOTIDE SEQUENCE</scope>
    <source>
        <tissue evidence="1">Leaf extractions</tissue>
    </source>
</reference>
<dbReference type="EMBL" id="KK198757">
    <property type="protein sequence ID" value="KCW75555.1"/>
    <property type="molecule type" value="Genomic_DNA"/>
</dbReference>
<evidence type="ECO:0000313" key="1">
    <source>
        <dbReference type="EMBL" id="KCW75555.1"/>
    </source>
</evidence>